<dbReference type="FunCoup" id="A0A0D1E5J4">
    <property type="interactions" value="26"/>
</dbReference>
<dbReference type="RefSeq" id="XP_011388518.1">
    <property type="nucleotide sequence ID" value="XM_011390216.1"/>
</dbReference>
<dbReference type="InterPro" id="IPR009091">
    <property type="entry name" value="RCC1/BLIP-II"/>
</dbReference>
<dbReference type="Proteomes" id="UP000000561">
    <property type="component" value="Chromosome 5"/>
</dbReference>
<dbReference type="VEuPathDB" id="FungiDB:UMAG_02165"/>
<dbReference type="PANTHER" id="PTHR22870">
    <property type="entry name" value="REGULATOR OF CHROMOSOME CONDENSATION"/>
    <property type="match status" value="1"/>
</dbReference>
<dbReference type="Gene3D" id="2.130.10.30">
    <property type="entry name" value="Regulator of chromosome condensation 1/beta-lactamase-inhibitor protein II"/>
    <property type="match status" value="1"/>
</dbReference>
<dbReference type="KEGG" id="uma:UMAG_02165"/>
<name>A0A0D1E5J4_MYCMD</name>
<dbReference type="OrthoDB" id="5370059at2759"/>
<accession>A0A0D1E5J4</accession>
<evidence type="ECO:0000256" key="1">
    <source>
        <dbReference type="ARBA" id="ARBA00022737"/>
    </source>
</evidence>
<dbReference type="EMBL" id="CM003144">
    <property type="protein sequence ID" value="KIS69630.1"/>
    <property type="molecule type" value="Genomic_DNA"/>
</dbReference>
<keyword evidence="1" id="KW-0677">Repeat</keyword>
<proteinExistence type="predicted"/>
<protein>
    <submittedName>
        <fullName evidence="3">Uncharacterized protein</fullName>
    </submittedName>
</protein>
<sequence length="530" mass="56137">MTETLLVAGSNSGYQLGVDHNEDVRTWQEALCRIDDGSQETVSFPPVGYSIVDISSGANHTLALLQCKMVGCEASKAGTSKEVWVAGTGTHGQLGPAHLAPGSKPVRVFTRFDLKSCLLSCVNLERSDLSEALLEPKRVVCGWNCSYVVIACNRTSDSDASGHDVLLSIGLHRENTFGELGCVGAPSSDTVDLGVHQVSFSSALAEAGLATNAPVAIVDVAAGLRHAVAALIVSADGADQRRLIVAGWGSARHGQVGRIPGSTKRPGRSKRPGCVAAAVVQEPQVIFDWSIRDPRNTSCKLRAGRDHTVVLMQDDSHDQQTGLYCIGSNRQGQLLDVSLLQNHATTLSEITQVSCNWNSTHLLIERKKGGSLILGCGSNSQGQLGGTMNEDQLVSADLTMILGISPTQASHASKSCCRTSTLQKLASGSEHSILLIESCSAATDTSADEIHSPPIVQRQVWGWGWNEHGNLAQGLHDEADRYRPTLLLSGTRSGAADQQTGCTPLDVWAGCGTSFVLVETTNKNFRPASG</sequence>
<keyword evidence="4" id="KW-1185">Reference proteome</keyword>
<dbReference type="OMA" id="ACRNICD"/>
<feature type="repeat" description="RCC1" evidence="2">
    <location>
        <begin position="369"/>
        <end position="438"/>
    </location>
</feature>
<evidence type="ECO:0000256" key="2">
    <source>
        <dbReference type="PROSITE-ProRule" id="PRU00235"/>
    </source>
</evidence>
<dbReference type="PROSITE" id="PS00626">
    <property type="entry name" value="RCC1_2"/>
    <property type="match status" value="1"/>
</dbReference>
<reference evidence="3 4" key="1">
    <citation type="journal article" date="2006" name="Nature">
        <title>Insights from the genome of the biotrophic fungal plant pathogen Ustilago maydis.</title>
        <authorList>
            <person name="Kamper J."/>
            <person name="Kahmann R."/>
            <person name="Bolker M."/>
            <person name="Ma L.J."/>
            <person name="Brefort T."/>
            <person name="Saville B.J."/>
            <person name="Banuett F."/>
            <person name="Kronstad J.W."/>
            <person name="Gold S.E."/>
            <person name="Muller O."/>
            <person name="Perlin M.H."/>
            <person name="Wosten H.A."/>
            <person name="de Vries R."/>
            <person name="Ruiz-Herrera J."/>
            <person name="Reynaga-Pena C.G."/>
            <person name="Snetselaar K."/>
            <person name="McCann M."/>
            <person name="Perez-Martin J."/>
            <person name="Feldbrugge M."/>
            <person name="Basse C.W."/>
            <person name="Steinberg G."/>
            <person name="Ibeas J.I."/>
            <person name="Holloman W."/>
            <person name="Guzman P."/>
            <person name="Farman M."/>
            <person name="Stajich J.E."/>
            <person name="Sentandreu R."/>
            <person name="Gonzalez-Prieto J.M."/>
            <person name="Kennell J.C."/>
            <person name="Molina L."/>
            <person name="Schirawski J."/>
            <person name="Mendoza-Mendoza A."/>
            <person name="Greilinger D."/>
            <person name="Munch K."/>
            <person name="Rossel N."/>
            <person name="Scherer M."/>
            <person name="Vranes M."/>
            <person name="Ladendorf O."/>
            <person name="Vincon V."/>
            <person name="Fuchs U."/>
            <person name="Sandrock B."/>
            <person name="Meng S."/>
            <person name="Ho E.C."/>
            <person name="Cahill M.J."/>
            <person name="Boyce K.J."/>
            <person name="Klose J."/>
            <person name="Klosterman S.J."/>
            <person name="Deelstra H.J."/>
            <person name="Ortiz-Castellanos L."/>
            <person name="Li W."/>
            <person name="Sanchez-Alonso P."/>
            <person name="Schreier P.H."/>
            <person name="Hauser-Hahn I."/>
            <person name="Vaupel M."/>
            <person name="Koopmann E."/>
            <person name="Friedrich G."/>
            <person name="Voss H."/>
            <person name="Schluter T."/>
            <person name="Margolis J."/>
            <person name="Platt D."/>
            <person name="Swimmer C."/>
            <person name="Gnirke A."/>
            <person name="Chen F."/>
            <person name="Vysotskaia V."/>
            <person name="Mannhaupt G."/>
            <person name="Guldener U."/>
            <person name="Munsterkotter M."/>
            <person name="Haase D."/>
            <person name="Oesterheld M."/>
            <person name="Mewes H.W."/>
            <person name="Mauceli E.W."/>
            <person name="DeCaprio D."/>
            <person name="Wade C.M."/>
            <person name="Butler J."/>
            <person name="Young S."/>
            <person name="Jaffe D.B."/>
            <person name="Calvo S."/>
            <person name="Nusbaum C."/>
            <person name="Galagan J."/>
            <person name="Birren B.W."/>
        </authorList>
    </citation>
    <scope>NUCLEOTIDE SEQUENCE [LARGE SCALE GENOMIC DNA]</scope>
    <source>
        <strain evidence="4">DSM 14603 / FGSC 9021 / UM521</strain>
    </source>
</reference>
<dbReference type="AlphaFoldDB" id="A0A0D1E5J4"/>
<dbReference type="InParanoid" id="A0A0D1E5J4"/>
<organism evidence="3 4">
    <name type="scientific">Mycosarcoma maydis</name>
    <name type="common">Corn smut fungus</name>
    <name type="synonym">Ustilago maydis</name>
    <dbReference type="NCBI Taxonomy" id="5270"/>
    <lineage>
        <taxon>Eukaryota</taxon>
        <taxon>Fungi</taxon>
        <taxon>Dikarya</taxon>
        <taxon>Basidiomycota</taxon>
        <taxon>Ustilaginomycotina</taxon>
        <taxon>Ustilaginomycetes</taxon>
        <taxon>Ustilaginales</taxon>
        <taxon>Ustilaginaceae</taxon>
        <taxon>Mycosarcoma</taxon>
    </lineage>
</organism>
<dbReference type="eggNOG" id="KOG1426">
    <property type="taxonomic scope" value="Eukaryota"/>
</dbReference>
<dbReference type="PROSITE" id="PS50012">
    <property type="entry name" value="RCC1_3"/>
    <property type="match status" value="1"/>
</dbReference>
<dbReference type="GeneID" id="23562977"/>
<dbReference type="InterPro" id="IPR000408">
    <property type="entry name" value="Reg_chr_condens"/>
</dbReference>
<dbReference type="PANTHER" id="PTHR22870:SF466">
    <property type="entry name" value="ANKYRIN REPEAT-CONTAINING PROTEIN"/>
    <property type="match status" value="1"/>
</dbReference>
<dbReference type="STRING" id="237631.A0A0D1E5J4"/>
<dbReference type="InterPro" id="IPR051210">
    <property type="entry name" value="Ub_ligase/GEF_domain"/>
</dbReference>
<dbReference type="SUPFAM" id="SSF50985">
    <property type="entry name" value="RCC1/BLIP-II"/>
    <property type="match status" value="1"/>
</dbReference>
<evidence type="ECO:0000313" key="3">
    <source>
        <dbReference type="EMBL" id="KIS69630.1"/>
    </source>
</evidence>
<evidence type="ECO:0000313" key="4">
    <source>
        <dbReference type="Proteomes" id="UP000000561"/>
    </source>
</evidence>
<gene>
    <name evidence="3" type="ORF">UMAG_02165</name>
</gene>
<dbReference type="GO" id="GO:0061630">
    <property type="term" value="F:ubiquitin protein ligase activity"/>
    <property type="evidence" value="ECO:0000318"/>
    <property type="project" value="GO_Central"/>
</dbReference>